<evidence type="ECO:0000313" key="2">
    <source>
        <dbReference type="EMBL" id="GGL15953.1"/>
    </source>
</evidence>
<feature type="region of interest" description="Disordered" evidence="1">
    <location>
        <begin position="1"/>
        <end position="26"/>
    </location>
</feature>
<organism evidence="2 3">
    <name type="scientific">Sphaerisporangium melleum</name>
    <dbReference type="NCBI Taxonomy" id="321316"/>
    <lineage>
        <taxon>Bacteria</taxon>
        <taxon>Bacillati</taxon>
        <taxon>Actinomycetota</taxon>
        <taxon>Actinomycetes</taxon>
        <taxon>Streptosporangiales</taxon>
        <taxon>Streptosporangiaceae</taxon>
        <taxon>Sphaerisporangium</taxon>
    </lineage>
</organism>
<reference evidence="2" key="1">
    <citation type="journal article" date="2014" name="Int. J. Syst. Evol. Microbiol.">
        <title>Complete genome sequence of Corynebacterium casei LMG S-19264T (=DSM 44701T), isolated from a smear-ripened cheese.</title>
        <authorList>
            <consortium name="US DOE Joint Genome Institute (JGI-PGF)"/>
            <person name="Walter F."/>
            <person name="Albersmeier A."/>
            <person name="Kalinowski J."/>
            <person name="Ruckert C."/>
        </authorList>
    </citation>
    <scope>NUCLEOTIDE SEQUENCE</scope>
    <source>
        <strain evidence="2">JCM 13064</strain>
    </source>
</reference>
<gene>
    <name evidence="2" type="ORF">GCM10007964_67430</name>
</gene>
<dbReference type="AlphaFoldDB" id="A0A917RP41"/>
<sequence>MLAQPLPVRGVLDGPPNDGPPQPPFTVNVHLDAGLVDGSNPSVSCHTPADAGPAGTSTAAMAMTAAINARDNAERM</sequence>
<accession>A0A917RP41</accession>
<dbReference type="EMBL" id="BMNT01000052">
    <property type="protein sequence ID" value="GGL15953.1"/>
    <property type="molecule type" value="Genomic_DNA"/>
</dbReference>
<reference evidence="2" key="2">
    <citation type="submission" date="2020-09" db="EMBL/GenBank/DDBJ databases">
        <authorList>
            <person name="Sun Q."/>
            <person name="Ohkuma M."/>
        </authorList>
    </citation>
    <scope>NUCLEOTIDE SEQUENCE</scope>
    <source>
        <strain evidence="2">JCM 13064</strain>
    </source>
</reference>
<protein>
    <submittedName>
        <fullName evidence="2">Uncharacterized protein</fullName>
    </submittedName>
</protein>
<evidence type="ECO:0000313" key="3">
    <source>
        <dbReference type="Proteomes" id="UP000645217"/>
    </source>
</evidence>
<dbReference type="Proteomes" id="UP000645217">
    <property type="component" value="Unassembled WGS sequence"/>
</dbReference>
<proteinExistence type="predicted"/>
<name>A0A917RP41_9ACTN</name>
<keyword evidence="3" id="KW-1185">Reference proteome</keyword>
<evidence type="ECO:0000256" key="1">
    <source>
        <dbReference type="SAM" id="MobiDB-lite"/>
    </source>
</evidence>
<comment type="caution">
    <text evidence="2">The sequence shown here is derived from an EMBL/GenBank/DDBJ whole genome shotgun (WGS) entry which is preliminary data.</text>
</comment>